<dbReference type="InterPro" id="IPR037925">
    <property type="entry name" value="FlgE/F/G-like"/>
</dbReference>
<evidence type="ECO:0000259" key="5">
    <source>
        <dbReference type="Pfam" id="PF06429"/>
    </source>
</evidence>
<protein>
    <submittedName>
        <fullName evidence="7">Flagellar basal-body rod protein FlgF</fullName>
    </submittedName>
</protein>
<dbReference type="NCBIfam" id="TIGR03506">
    <property type="entry name" value="FlgEFG_subfam"/>
    <property type="match status" value="1"/>
</dbReference>
<evidence type="ECO:0000259" key="6">
    <source>
        <dbReference type="Pfam" id="PF22692"/>
    </source>
</evidence>
<reference evidence="7" key="1">
    <citation type="journal article" date="2020" name="mSystems">
        <title>Genome- and Community-Level Interaction Insights into Carbon Utilization and Element Cycling Functions of Hydrothermarchaeota in Hydrothermal Sediment.</title>
        <authorList>
            <person name="Zhou Z."/>
            <person name="Liu Y."/>
            <person name="Xu W."/>
            <person name="Pan J."/>
            <person name="Luo Z.H."/>
            <person name="Li M."/>
        </authorList>
    </citation>
    <scope>NUCLEOTIDE SEQUENCE [LARGE SCALE GENOMIC DNA]</scope>
    <source>
        <strain evidence="7">SpSt-767</strain>
    </source>
</reference>
<keyword evidence="7" id="KW-0966">Cell projection</keyword>
<dbReference type="Pfam" id="PF06429">
    <property type="entry name" value="Flg_bbr_C"/>
    <property type="match status" value="1"/>
</dbReference>
<comment type="caution">
    <text evidence="7">The sequence shown here is derived from an EMBL/GenBank/DDBJ whole genome shotgun (WGS) entry which is preliminary data.</text>
</comment>
<name>A0A7V6A6E5_9BACT</name>
<dbReference type="NCBIfam" id="TIGR02490">
    <property type="entry name" value="flgF"/>
    <property type="match status" value="1"/>
</dbReference>
<dbReference type="InterPro" id="IPR053967">
    <property type="entry name" value="LlgE_F_G-like_D1"/>
</dbReference>
<proteinExistence type="inferred from homology"/>
<evidence type="ECO:0000313" key="7">
    <source>
        <dbReference type="EMBL" id="HHS30796.1"/>
    </source>
</evidence>
<evidence type="ECO:0000256" key="1">
    <source>
        <dbReference type="ARBA" id="ARBA00004117"/>
    </source>
</evidence>
<dbReference type="EMBL" id="DTGR01000214">
    <property type="protein sequence ID" value="HHS30796.1"/>
    <property type="molecule type" value="Genomic_DNA"/>
</dbReference>
<keyword evidence="3 4" id="KW-0975">Bacterial flagellum</keyword>
<accession>A0A7V6A6E5</accession>
<dbReference type="Pfam" id="PF22692">
    <property type="entry name" value="LlgE_F_G_D1"/>
    <property type="match status" value="1"/>
</dbReference>
<keyword evidence="7" id="KW-0282">Flagellum</keyword>
<dbReference type="AlphaFoldDB" id="A0A7V6A6E5"/>
<evidence type="ECO:0000256" key="3">
    <source>
        <dbReference type="ARBA" id="ARBA00023143"/>
    </source>
</evidence>
<evidence type="ECO:0000256" key="4">
    <source>
        <dbReference type="RuleBase" id="RU362116"/>
    </source>
</evidence>
<evidence type="ECO:0000256" key="2">
    <source>
        <dbReference type="ARBA" id="ARBA00009677"/>
    </source>
</evidence>
<feature type="domain" description="Flagellar hook protein FlgE/F/G-like D1" evidence="6">
    <location>
        <begin position="83"/>
        <end position="146"/>
    </location>
</feature>
<dbReference type="InterPro" id="IPR010930">
    <property type="entry name" value="Flg_bb/hook_C_dom"/>
</dbReference>
<dbReference type="InterPro" id="IPR012836">
    <property type="entry name" value="FlgF"/>
</dbReference>
<dbReference type="SUPFAM" id="SSF117143">
    <property type="entry name" value="Flagellar hook protein flgE"/>
    <property type="match status" value="1"/>
</dbReference>
<keyword evidence="7" id="KW-0969">Cilium</keyword>
<dbReference type="GO" id="GO:0071978">
    <property type="term" value="P:bacterial-type flagellum-dependent swarming motility"/>
    <property type="evidence" value="ECO:0007669"/>
    <property type="project" value="TreeGrafter"/>
</dbReference>
<sequence>MDIGWNMAAYMGVRAARELEVVSHNLANASTLGFKRELLQNWQLRAAQDPPFGEPEAARYVDVRSHDFNQGSIHETSKDTDLALQGPGFFKIQTPQGIRYTRNGNFRLNADKQLVTQEGYLVMGKNGPITLDSLDKDYTFDAEGGVHLDKNLGDQILVVDFANPQDLRPWGQTLLAAGPQTGPEQEAPNTRVLQGNIEESNVDLVQESVNLVDIQRRYEAYLKVLDTFTNRDQKVVDEIGQA</sequence>
<dbReference type="PANTHER" id="PTHR30435">
    <property type="entry name" value="FLAGELLAR PROTEIN"/>
    <property type="match status" value="1"/>
</dbReference>
<dbReference type="GO" id="GO:0030694">
    <property type="term" value="C:bacterial-type flagellum basal body, rod"/>
    <property type="evidence" value="ECO:0007669"/>
    <property type="project" value="InterPro"/>
</dbReference>
<comment type="similarity">
    <text evidence="2 4">Belongs to the flagella basal body rod proteins family.</text>
</comment>
<organism evidence="7">
    <name type="scientific">Desulfobacca acetoxidans</name>
    <dbReference type="NCBI Taxonomy" id="60893"/>
    <lineage>
        <taxon>Bacteria</taxon>
        <taxon>Pseudomonadati</taxon>
        <taxon>Thermodesulfobacteriota</taxon>
        <taxon>Desulfobaccia</taxon>
        <taxon>Desulfobaccales</taxon>
        <taxon>Desulfobaccaceae</taxon>
        <taxon>Desulfobacca</taxon>
    </lineage>
</organism>
<feature type="domain" description="Flagellar basal-body/hook protein C-terminal" evidence="5">
    <location>
        <begin position="194"/>
        <end position="235"/>
    </location>
</feature>
<dbReference type="PANTHER" id="PTHR30435:SF19">
    <property type="entry name" value="FLAGELLAR BASAL-BODY ROD PROTEIN FLGG"/>
    <property type="match status" value="1"/>
</dbReference>
<comment type="subcellular location">
    <subcellularLocation>
        <location evidence="1 4">Bacterial flagellum basal body</location>
    </subcellularLocation>
</comment>
<gene>
    <name evidence="7" type="primary">flgF</name>
    <name evidence="7" type="ORF">ENV52_13980</name>
</gene>
<dbReference type="InterPro" id="IPR020013">
    <property type="entry name" value="Flagellar_FlgE/F/G"/>
</dbReference>